<dbReference type="Proteomes" id="UP000012073">
    <property type="component" value="Unassembled WGS sequence"/>
</dbReference>
<dbReference type="KEGG" id="ccp:CHC_T00001994001"/>
<dbReference type="GeneID" id="17320659"/>
<sequence>MQVTDYKRAPLFPRQTFAVSGMSQAFAASSASQSSFSQSSFHPSASGLSSPSATGPPSRSEAFCSLTGWYVCPPGSNPHMAVCFATTQTSNKATAPIMIFATSGVIKEGKGLGMLENGLLLSFGGGSAG</sequence>
<gene>
    <name evidence="2" type="ORF">CHC_T00001994001</name>
</gene>
<dbReference type="AlphaFoldDB" id="R7Q3N5"/>
<name>R7Q3N5_CHOCR</name>
<evidence type="ECO:0000256" key="1">
    <source>
        <dbReference type="SAM" id="MobiDB-lite"/>
    </source>
</evidence>
<feature type="compositionally biased region" description="Low complexity" evidence="1">
    <location>
        <begin position="35"/>
        <end position="46"/>
    </location>
</feature>
<protein>
    <submittedName>
        <fullName evidence="2">Uncharacterized protein</fullName>
    </submittedName>
</protein>
<proteinExistence type="predicted"/>
<feature type="region of interest" description="Disordered" evidence="1">
    <location>
        <begin position="35"/>
        <end position="60"/>
    </location>
</feature>
<organism evidence="2 3">
    <name type="scientific">Chondrus crispus</name>
    <name type="common">Carrageen Irish moss</name>
    <name type="synonym">Polymorpha crispa</name>
    <dbReference type="NCBI Taxonomy" id="2769"/>
    <lineage>
        <taxon>Eukaryota</taxon>
        <taxon>Rhodophyta</taxon>
        <taxon>Florideophyceae</taxon>
        <taxon>Rhodymeniophycidae</taxon>
        <taxon>Gigartinales</taxon>
        <taxon>Gigartinaceae</taxon>
        <taxon>Chondrus</taxon>
    </lineage>
</organism>
<evidence type="ECO:0000313" key="3">
    <source>
        <dbReference type="Proteomes" id="UP000012073"/>
    </source>
</evidence>
<dbReference type="Gramene" id="CDF33142">
    <property type="protein sequence ID" value="CDF33142"/>
    <property type="gene ID" value="CHC_T00001994001"/>
</dbReference>
<dbReference type="EMBL" id="HG001635">
    <property type="protein sequence ID" value="CDF33142.1"/>
    <property type="molecule type" value="Genomic_DNA"/>
</dbReference>
<dbReference type="RefSeq" id="XP_005712945.1">
    <property type="nucleotide sequence ID" value="XM_005712888.1"/>
</dbReference>
<feature type="compositionally biased region" description="Polar residues" evidence="1">
    <location>
        <begin position="47"/>
        <end position="57"/>
    </location>
</feature>
<reference evidence="3" key="1">
    <citation type="journal article" date="2013" name="Proc. Natl. Acad. Sci. U.S.A.">
        <title>Genome structure and metabolic features in the red seaweed Chondrus crispus shed light on evolution of the Archaeplastida.</title>
        <authorList>
            <person name="Collen J."/>
            <person name="Porcel B."/>
            <person name="Carre W."/>
            <person name="Ball S.G."/>
            <person name="Chaparro C."/>
            <person name="Tonon T."/>
            <person name="Barbeyron T."/>
            <person name="Michel G."/>
            <person name="Noel B."/>
            <person name="Valentin K."/>
            <person name="Elias M."/>
            <person name="Artiguenave F."/>
            <person name="Arun A."/>
            <person name="Aury J.M."/>
            <person name="Barbosa-Neto J.F."/>
            <person name="Bothwell J.H."/>
            <person name="Bouget F.Y."/>
            <person name="Brillet L."/>
            <person name="Cabello-Hurtado F."/>
            <person name="Capella-Gutierrez S."/>
            <person name="Charrier B."/>
            <person name="Cladiere L."/>
            <person name="Cock J.M."/>
            <person name="Coelho S.M."/>
            <person name="Colleoni C."/>
            <person name="Czjzek M."/>
            <person name="Da Silva C."/>
            <person name="Delage L."/>
            <person name="Denoeud F."/>
            <person name="Deschamps P."/>
            <person name="Dittami S.M."/>
            <person name="Gabaldon T."/>
            <person name="Gachon C.M."/>
            <person name="Groisillier A."/>
            <person name="Herve C."/>
            <person name="Jabbari K."/>
            <person name="Katinka M."/>
            <person name="Kloareg B."/>
            <person name="Kowalczyk N."/>
            <person name="Labadie K."/>
            <person name="Leblanc C."/>
            <person name="Lopez P.J."/>
            <person name="McLachlan D.H."/>
            <person name="Meslet-Cladiere L."/>
            <person name="Moustafa A."/>
            <person name="Nehr Z."/>
            <person name="Nyvall Collen P."/>
            <person name="Panaud O."/>
            <person name="Partensky F."/>
            <person name="Poulain J."/>
            <person name="Rensing S.A."/>
            <person name="Rousvoal S."/>
            <person name="Samson G."/>
            <person name="Symeonidi A."/>
            <person name="Weissenbach J."/>
            <person name="Zambounis A."/>
            <person name="Wincker P."/>
            <person name="Boyen C."/>
        </authorList>
    </citation>
    <scope>NUCLEOTIDE SEQUENCE [LARGE SCALE GENOMIC DNA]</scope>
    <source>
        <strain evidence="3">cv. Stackhouse</strain>
    </source>
</reference>
<accession>R7Q3N5</accession>
<evidence type="ECO:0000313" key="2">
    <source>
        <dbReference type="EMBL" id="CDF33142.1"/>
    </source>
</evidence>
<keyword evidence="3" id="KW-1185">Reference proteome</keyword>